<keyword evidence="2" id="KW-0449">Lipoprotein</keyword>
<dbReference type="PROSITE" id="PS51257">
    <property type="entry name" value="PROKAR_LIPOPROTEIN"/>
    <property type="match status" value="1"/>
</dbReference>
<evidence type="ECO:0000256" key="1">
    <source>
        <dbReference type="SAM" id="MobiDB-lite"/>
    </source>
</evidence>
<protein>
    <submittedName>
        <fullName evidence="2">Putative small lipoprotein YifL</fullName>
    </submittedName>
</protein>
<gene>
    <name evidence="2" type="ORF">GGR91_001023</name>
</gene>
<comment type="caution">
    <text evidence="2">The sequence shown here is derived from an EMBL/GenBank/DDBJ whole genome shotgun (WGS) entry which is preliminary data.</text>
</comment>
<feature type="region of interest" description="Disordered" evidence="1">
    <location>
        <begin position="124"/>
        <end position="144"/>
    </location>
</feature>
<dbReference type="EMBL" id="JACIEA010000001">
    <property type="protein sequence ID" value="MBB3942801.1"/>
    <property type="molecule type" value="Genomic_DNA"/>
</dbReference>
<dbReference type="AlphaFoldDB" id="A0A840AYT2"/>
<sequence length="144" mass="14999">MSTPISKYAAVTLLLASLAGCGRDGSVPIAQAEKDAGDQAARDGKIVCALAGSDTFERTCTTEQITGPDSKMLVIRHADGGFRRFTILTDGRGLAPADGFDETRIRVLGANRIELSSGDDKYRLPAQIKGQGNAGEKGASKDAG</sequence>
<accession>A0A840AYT2</accession>
<evidence type="ECO:0000313" key="2">
    <source>
        <dbReference type="EMBL" id="MBB3942801.1"/>
    </source>
</evidence>
<proteinExistence type="predicted"/>
<dbReference type="RefSeq" id="WP_183940694.1">
    <property type="nucleotide sequence ID" value="NZ_BAABBG010000023.1"/>
</dbReference>
<organism evidence="2 3">
    <name type="scientific">Sphingorhabdus rigui</name>
    <dbReference type="NCBI Taxonomy" id="1282858"/>
    <lineage>
        <taxon>Bacteria</taxon>
        <taxon>Pseudomonadati</taxon>
        <taxon>Pseudomonadota</taxon>
        <taxon>Alphaproteobacteria</taxon>
        <taxon>Sphingomonadales</taxon>
        <taxon>Sphingomonadaceae</taxon>
        <taxon>Sphingorhabdus</taxon>
    </lineage>
</organism>
<keyword evidence="3" id="KW-1185">Reference proteome</keyword>
<dbReference type="Proteomes" id="UP000581447">
    <property type="component" value="Unassembled WGS sequence"/>
</dbReference>
<evidence type="ECO:0000313" key="3">
    <source>
        <dbReference type="Proteomes" id="UP000581447"/>
    </source>
</evidence>
<name>A0A840AYT2_9SPHN</name>
<reference evidence="2 3" key="1">
    <citation type="submission" date="2020-08" db="EMBL/GenBank/DDBJ databases">
        <title>Genomic Encyclopedia of Type Strains, Phase IV (KMG-IV): sequencing the most valuable type-strain genomes for metagenomic binning, comparative biology and taxonomic classification.</title>
        <authorList>
            <person name="Goeker M."/>
        </authorList>
    </citation>
    <scope>NUCLEOTIDE SEQUENCE [LARGE SCALE GENOMIC DNA]</scope>
    <source>
        <strain evidence="2 3">DSM 29050</strain>
    </source>
</reference>